<keyword evidence="4 7" id="KW-0418">Kinase</keyword>
<proteinExistence type="predicted"/>
<evidence type="ECO:0000313" key="8">
    <source>
        <dbReference type="Proteomes" id="UP000230750"/>
    </source>
</evidence>
<comment type="caution">
    <text evidence="7">The sequence shown here is derived from an EMBL/GenBank/DDBJ whole genome shotgun (WGS) entry which is preliminary data.</text>
</comment>
<keyword evidence="8" id="KW-1185">Reference proteome</keyword>
<dbReference type="OrthoDB" id="437530at2759"/>
<dbReference type="InterPro" id="IPR050494">
    <property type="entry name" value="Ser_Thr_dual-spec_kinase"/>
</dbReference>
<keyword evidence="5" id="KW-0067">ATP-binding</keyword>
<keyword evidence="7" id="KW-0238">DNA-binding</keyword>
<gene>
    <name evidence="7" type="ORF">BSL78_14402</name>
</gene>
<evidence type="ECO:0000256" key="2">
    <source>
        <dbReference type="ARBA" id="ARBA00022679"/>
    </source>
</evidence>
<dbReference type="Proteomes" id="UP000230750">
    <property type="component" value="Unassembled WGS sequence"/>
</dbReference>
<accession>A0A2G8KL68</accession>
<evidence type="ECO:0000256" key="5">
    <source>
        <dbReference type="ARBA" id="ARBA00022840"/>
    </source>
</evidence>
<dbReference type="Gene3D" id="1.10.510.10">
    <property type="entry name" value="Transferase(Phosphotransferase) domain 1"/>
    <property type="match status" value="1"/>
</dbReference>
<dbReference type="PROSITE" id="PS50011">
    <property type="entry name" value="PROTEIN_KINASE_DOM"/>
    <property type="match status" value="1"/>
</dbReference>
<dbReference type="PANTHER" id="PTHR24058:SF130">
    <property type="entry name" value="SERINE_THREONINE PROTEIN KINASES-RELATED"/>
    <property type="match status" value="1"/>
</dbReference>
<dbReference type="InterPro" id="IPR000719">
    <property type="entry name" value="Prot_kinase_dom"/>
</dbReference>
<dbReference type="STRING" id="307972.A0A2G8KL68"/>
<feature type="non-terminal residue" evidence="7">
    <location>
        <position position="1"/>
    </location>
</feature>
<keyword evidence="2" id="KW-0808">Transferase</keyword>
<organism evidence="7 8">
    <name type="scientific">Stichopus japonicus</name>
    <name type="common">Sea cucumber</name>
    <dbReference type="NCBI Taxonomy" id="307972"/>
    <lineage>
        <taxon>Eukaryota</taxon>
        <taxon>Metazoa</taxon>
        <taxon>Echinodermata</taxon>
        <taxon>Eleutherozoa</taxon>
        <taxon>Echinozoa</taxon>
        <taxon>Holothuroidea</taxon>
        <taxon>Aspidochirotacea</taxon>
        <taxon>Aspidochirotida</taxon>
        <taxon>Stichopodidae</taxon>
        <taxon>Apostichopus</taxon>
    </lineage>
</organism>
<evidence type="ECO:0000256" key="4">
    <source>
        <dbReference type="ARBA" id="ARBA00022777"/>
    </source>
</evidence>
<sequence length="87" mass="9767">DINQGIKVIDFGNAIHCVYDELALYYDDYELQTIVYRAPEVICGLPFGTEIDLWSVGCILAEPELVCQTHQDRDSLDPLQSSTFVAV</sequence>
<dbReference type="GO" id="GO:0004674">
    <property type="term" value="F:protein serine/threonine kinase activity"/>
    <property type="evidence" value="ECO:0007669"/>
    <property type="project" value="UniProtKB-KW"/>
</dbReference>
<evidence type="ECO:0000259" key="6">
    <source>
        <dbReference type="PROSITE" id="PS50011"/>
    </source>
</evidence>
<dbReference type="EMBL" id="MRZV01000506">
    <property type="protein sequence ID" value="PIK48715.1"/>
    <property type="molecule type" value="Genomic_DNA"/>
</dbReference>
<keyword evidence="1" id="KW-0723">Serine/threonine-protein kinase</keyword>
<dbReference type="InterPro" id="IPR011009">
    <property type="entry name" value="Kinase-like_dom_sf"/>
</dbReference>
<dbReference type="GO" id="GO:0003677">
    <property type="term" value="F:DNA binding"/>
    <property type="evidence" value="ECO:0007669"/>
    <property type="project" value="UniProtKB-KW"/>
</dbReference>
<dbReference type="GO" id="GO:0005524">
    <property type="term" value="F:ATP binding"/>
    <property type="evidence" value="ECO:0007669"/>
    <property type="project" value="UniProtKB-KW"/>
</dbReference>
<name>A0A2G8KL68_STIJA</name>
<evidence type="ECO:0000256" key="3">
    <source>
        <dbReference type="ARBA" id="ARBA00022741"/>
    </source>
</evidence>
<dbReference type="SUPFAM" id="SSF56112">
    <property type="entry name" value="Protein kinase-like (PK-like)"/>
    <property type="match status" value="1"/>
</dbReference>
<evidence type="ECO:0000313" key="7">
    <source>
        <dbReference type="EMBL" id="PIK48715.1"/>
    </source>
</evidence>
<dbReference type="AlphaFoldDB" id="A0A2G8KL68"/>
<keyword evidence="3" id="KW-0547">Nucleotide-binding</keyword>
<reference evidence="7 8" key="1">
    <citation type="journal article" date="2017" name="PLoS Biol.">
        <title>The sea cucumber genome provides insights into morphological evolution and visceral regeneration.</title>
        <authorList>
            <person name="Zhang X."/>
            <person name="Sun L."/>
            <person name="Yuan J."/>
            <person name="Sun Y."/>
            <person name="Gao Y."/>
            <person name="Zhang L."/>
            <person name="Li S."/>
            <person name="Dai H."/>
            <person name="Hamel J.F."/>
            <person name="Liu C."/>
            <person name="Yu Y."/>
            <person name="Liu S."/>
            <person name="Lin W."/>
            <person name="Guo K."/>
            <person name="Jin S."/>
            <person name="Xu P."/>
            <person name="Storey K.B."/>
            <person name="Huan P."/>
            <person name="Zhang T."/>
            <person name="Zhou Y."/>
            <person name="Zhang J."/>
            <person name="Lin C."/>
            <person name="Li X."/>
            <person name="Xing L."/>
            <person name="Huo D."/>
            <person name="Sun M."/>
            <person name="Wang L."/>
            <person name="Mercier A."/>
            <person name="Li F."/>
            <person name="Yang H."/>
            <person name="Xiang J."/>
        </authorList>
    </citation>
    <scope>NUCLEOTIDE SEQUENCE [LARGE SCALE GENOMIC DNA]</scope>
    <source>
        <strain evidence="7">Shaxun</strain>
        <tissue evidence="7">Muscle</tissue>
    </source>
</reference>
<feature type="domain" description="Protein kinase" evidence="6">
    <location>
        <begin position="1"/>
        <end position="87"/>
    </location>
</feature>
<dbReference type="Pfam" id="PF00069">
    <property type="entry name" value="Pkinase"/>
    <property type="match status" value="1"/>
</dbReference>
<keyword evidence="7" id="KW-0371">Homeobox</keyword>
<dbReference type="PANTHER" id="PTHR24058">
    <property type="entry name" value="DUAL SPECIFICITY PROTEIN KINASE"/>
    <property type="match status" value="1"/>
</dbReference>
<protein>
    <submittedName>
        <fullName evidence="7">Putative homeodomain-interacting protein kinase 3</fullName>
    </submittedName>
</protein>
<evidence type="ECO:0000256" key="1">
    <source>
        <dbReference type="ARBA" id="ARBA00022527"/>
    </source>
</evidence>